<dbReference type="AlphaFoldDB" id="A0A919DBS5"/>
<evidence type="ECO:0000313" key="14">
    <source>
        <dbReference type="Proteomes" id="UP000636453"/>
    </source>
</evidence>
<keyword evidence="5" id="KW-0997">Cell inner membrane</keyword>
<proteinExistence type="inferred from homology"/>
<dbReference type="NCBIfam" id="TIGR01352">
    <property type="entry name" value="tonB_Cterm"/>
    <property type="match status" value="1"/>
</dbReference>
<protein>
    <recommendedName>
        <fullName evidence="12">TonB C-terminal domain-containing protein</fullName>
    </recommendedName>
</protein>
<dbReference type="OrthoDB" id="9792439at2"/>
<keyword evidence="4" id="KW-1003">Cell membrane</keyword>
<keyword evidence="8 11" id="KW-1133">Transmembrane helix</keyword>
<organism evidence="13 14">
    <name type="scientific">Vulcaniibacterium thermophilum</name>
    <dbReference type="NCBI Taxonomy" id="1169913"/>
    <lineage>
        <taxon>Bacteria</taxon>
        <taxon>Pseudomonadati</taxon>
        <taxon>Pseudomonadota</taxon>
        <taxon>Gammaproteobacteria</taxon>
        <taxon>Lysobacterales</taxon>
        <taxon>Lysobacteraceae</taxon>
        <taxon>Vulcaniibacterium</taxon>
    </lineage>
</organism>
<dbReference type="Pfam" id="PF03544">
    <property type="entry name" value="TonB_C"/>
    <property type="match status" value="1"/>
</dbReference>
<dbReference type="Gene3D" id="3.30.1150.10">
    <property type="match status" value="1"/>
</dbReference>
<evidence type="ECO:0000256" key="1">
    <source>
        <dbReference type="ARBA" id="ARBA00004383"/>
    </source>
</evidence>
<feature type="transmembrane region" description="Helical" evidence="11">
    <location>
        <begin position="17"/>
        <end position="36"/>
    </location>
</feature>
<evidence type="ECO:0000256" key="4">
    <source>
        <dbReference type="ARBA" id="ARBA00022475"/>
    </source>
</evidence>
<evidence type="ECO:0000259" key="12">
    <source>
        <dbReference type="PROSITE" id="PS52015"/>
    </source>
</evidence>
<dbReference type="EMBL" id="BNCF01000003">
    <property type="protein sequence ID" value="GHE28876.1"/>
    <property type="molecule type" value="Genomic_DNA"/>
</dbReference>
<dbReference type="PROSITE" id="PS52015">
    <property type="entry name" value="TONB_CTD"/>
    <property type="match status" value="1"/>
</dbReference>
<evidence type="ECO:0000256" key="6">
    <source>
        <dbReference type="ARBA" id="ARBA00022692"/>
    </source>
</evidence>
<dbReference type="InterPro" id="IPR006260">
    <property type="entry name" value="TonB/TolA_C"/>
</dbReference>
<accession>A0A919DBS5</accession>
<keyword evidence="7" id="KW-0653">Protein transport</keyword>
<comment type="caution">
    <text evidence="13">The sequence shown here is derived from an EMBL/GenBank/DDBJ whole genome shotgun (WGS) entry which is preliminary data.</text>
</comment>
<dbReference type="PANTHER" id="PTHR33446:SF2">
    <property type="entry name" value="PROTEIN TONB"/>
    <property type="match status" value="1"/>
</dbReference>
<reference evidence="13" key="1">
    <citation type="journal article" date="2014" name="Int. J. Syst. Evol. Microbiol.">
        <title>Complete genome sequence of Corynebacterium casei LMG S-19264T (=DSM 44701T), isolated from a smear-ripened cheese.</title>
        <authorList>
            <consortium name="US DOE Joint Genome Institute (JGI-PGF)"/>
            <person name="Walter F."/>
            <person name="Albersmeier A."/>
            <person name="Kalinowski J."/>
            <person name="Ruckert C."/>
        </authorList>
    </citation>
    <scope>NUCLEOTIDE SEQUENCE</scope>
    <source>
        <strain evidence="13">KCTC 32020</strain>
    </source>
</reference>
<dbReference type="PANTHER" id="PTHR33446">
    <property type="entry name" value="PROTEIN TONB-RELATED"/>
    <property type="match status" value="1"/>
</dbReference>
<reference evidence="13" key="2">
    <citation type="submission" date="2020-09" db="EMBL/GenBank/DDBJ databases">
        <authorList>
            <person name="Sun Q."/>
            <person name="Kim S."/>
        </authorList>
    </citation>
    <scope>NUCLEOTIDE SEQUENCE</scope>
    <source>
        <strain evidence="13">KCTC 32020</strain>
    </source>
</reference>
<keyword evidence="14" id="KW-1185">Reference proteome</keyword>
<evidence type="ECO:0000313" key="13">
    <source>
        <dbReference type="EMBL" id="GHE28876.1"/>
    </source>
</evidence>
<gene>
    <name evidence="13" type="ORF">GCM10007167_08200</name>
</gene>
<dbReference type="InterPro" id="IPR051045">
    <property type="entry name" value="TonB-dependent_transducer"/>
</dbReference>
<feature type="compositionally biased region" description="Pro residues" evidence="10">
    <location>
        <begin position="61"/>
        <end position="79"/>
    </location>
</feature>
<comment type="subcellular location">
    <subcellularLocation>
        <location evidence="1">Cell inner membrane</location>
        <topology evidence="1">Single-pass membrane protein</topology>
        <orientation evidence="1">Periplasmic side</orientation>
    </subcellularLocation>
</comment>
<evidence type="ECO:0000256" key="10">
    <source>
        <dbReference type="SAM" id="MobiDB-lite"/>
    </source>
</evidence>
<dbReference type="GO" id="GO:0015031">
    <property type="term" value="P:protein transport"/>
    <property type="evidence" value="ECO:0007669"/>
    <property type="project" value="UniProtKB-KW"/>
</dbReference>
<keyword evidence="9 11" id="KW-0472">Membrane</keyword>
<keyword evidence="3" id="KW-0813">Transport</keyword>
<comment type="similarity">
    <text evidence="2">Belongs to the TonB family.</text>
</comment>
<name>A0A919DBS5_9GAMM</name>
<keyword evidence="6 11" id="KW-0812">Transmembrane</keyword>
<dbReference type="GO" id="GO:0098797">
    <property type="term" value="C:plasma membrane protein complex"/>
    <property type="evidence" value="ECO:0007669"/>
    <property type="project" value="TreeGrafter"/>
</dbReference>
<dbReference type="GO" id="GO:0055085">
    <property type="term" value="P:transmembrane transport"/>
    <property type="evidence" value="ECO:0007669"/>
    <property type="project" value="InterPro"/>
</dbReference>
<dbReference type="GO" id="GO:0031992">
    <property type="term" value="F:energy transducer activity"/>
    <property type="evidence" value="ECO:0007669"/>
    <property type="project" value="TreeGrafter"/>
</dbReference>
<evidence type="ECO:0000256" key="5">
    <source>
        <dbReference type="ARBA" id="ARBA00022519"/>
    </source>
</evidence>
<evidence type="ECO:0000256" key="3">
    <source>
        <dbReference type="ARBA" id="ARBA00022448"/>
    </source>
</evidence>
<dbReference type="RefSeq" id="WP_146473950.1">
    <property type="nucleotide sequence ID" value="NZ_BNCF01000003.1"/>
</dbReference>
<feature type="domain" description="TonB C-terminal" evidence="12">
    <location>
        <begin position="128"/>
        <end position="220"/>
    </location>
</feature>
<feature type="region of interest" description="Disordered" evidence="10">
    <location>
        <begin position="59"/>
        <end position="147"/>
    </location>
</feature>
<evidence type="ECO:0000256" key="9">
    <source>
        <dbReference type="ARBA" id="ARBA00023136"/>
    </source>
</evidence>
<dbReference type="SUPFAM" id="SSF74653">
    <property type="entry name" value="TolA/TonB C-terminal domain"/>
    <property type="match status" value="1"/>
</dbReference>
<evidence type="ECO:0000256" key="11">
    <source>
        <dbReference type="SAM" id="Phobius"/>
    </source>
</evidence>
<dbReference type="Proteomes" id="UP000636453">
    <property type="component" value="Unassembled WGS sequence"/>
</dbReference>
<evidence type="ECO:0000256" key="2">
    <source>
        <dbReference type="ARBA" id="ARBA00006555"/>
    </source>
</evidence>
<sequence>MSHAAFPPHTELDRGRIAAISGAVLVNALLFLLLLAPMTPPAPSPHADDTLVIPIVERARPVPPPPRPVPVERPQPVRPMPERVHRPQPVPPPAAEPATDPQPGDLPAQPTDAASGAVATTLEPEPPGSGTHLAYRHAPPPPYPPQAVRQGLTGSVLLRVTVDIDGTPIEAAIERSSGHRLLDQAARRHVLARWRFEPAMRDGMPIRAVGLVPVDFVLER</sequence>
<evidence type="ECO:0000256" key="7">
    <source>
        <dbReference type="ARBA" id="ARBA00022927"/>
    </source>
</evidence>
<evidence type="ECO:0000256" key="8">
    <source>
        <dbReference type="ARBA" id="ARBA00022989"/>
    </source>
</evidence>
<dbReference type="InterPro" id="IPR037682">
    <property type="entry name" value="TonB_C"/>
</dbReference>